<dbReference type="Proteomes" id="UP000636793">
    <property type="component" value="Unassembled WGS sequence"/>
</dbReference>
<evidence type="ECO:0000256" key="1">
    <source>
        <dbReference type="ARBA" id="ARBA00022679"/>
    </source>
</evidence>
<feature type="domain" description="N-acetyltransferase" evidence="3">
    <location>
        <begin position="6"/>
        <end position="169"/>
    </location>
</feature>
<name>A0A916WW68_9MICO</name>
<keyword evidence="1" id="KW-0808">Transferase</keyword>
<dbReference type="Pfam" id="PF00583">
    <property type="entry name" value="Acetyltransf_1"/>
    <property type="match status" value="1"/>
</dbReference>
<dbReference type="RefSeq" id="WP_188837531.1">
    <property type="nucleotide sequence ID" value="NZ_BMHI01000004.1"/>
</dbReference>
<evidence type="ECO:0000256" key="2">
    <source>
        <dbReference type="ARBA" id="ARBA00023315"/>
    </source>
</evidence>
<dbReference type="PANTHER" id="PTHR43072">
    <property type="entry name" value="N-ACETYLTRANSFERASE"/>
    <property type="match status" value="1"/>
</dbReference>
<sequence length="170" mass="18473">MRPATVRIRPFRATDGTAVRALFDRWSDQSTYYRFLSVSRSPAVGYVDALGDPERTMYAVVATGDTGKVIGVGSLHRAAHNSAEFGLAVDDSAQGHGVGTRLLAALLRNARQQQLAVLNAYVEPGNHRMLELVTDELPDATRELRDGVITVTVPVNAAVHHWSTHVNAEV</sequence>
<dbReference type="SUPFAM" id="SSF55729">
    <property type="entry name" value="Acyl-CoA N-acyltransferases (Nat)"/>
    <property type="match status" value="1"/>
</dbReference>
<evidence type="ECO:0000259" key="3">
    <source>
        <dbReference type="PROSITE" id="PS51186"/>
    </source>
</evidence>
<protein>
    <recommendedName>
        <fullName evidence="3">N-acetyltransferase domain-containing protein</fullName>
    </recommendedName>
</protein>
<comment type="caution">
    <text evidence="4">The sequence shown here is derived from an EMBL/GenBank/DDBJ whole genome shotgun (WGS) entry which is preliminary data.</text>
</comment>
<reference evidence="4" key="2">
    <citation type="submission" date="2020-09" db="EMBL/GenBank/DDBJ databases">
        <authorList>
            <person name="Sun Q."/>
            <person name="Zhou Y."/>
        </authorList>
    </citation>
    <scope>NUCLEOTIDE SEQUENCE</scope>
    <source>
        <strain evidence="4">CGMCC 1.15085</strain>
    </source>
</reference>
<dbReference type="EMBL" id="BMHI01000004">
    <property type="protein sequence ID" value="GGB34708.1"/>
    <property type="molecule type" value="Genomic_DNA"/>
</dbReference>
<keyword evidence="5" id="KW-1185">Reference proteome</keyword>
<accession>A0A916WW68</accession>
<dbReference type="Gene3D" id="3.40.630.30">
    <property type="match status" value="1"/>
</dbReference>
<organism evidence="4 5">
    <name type="scientific">Flexivirga endophytica</name>
    <dbReference type="NCBI Taxonomy" id="1849103"/>
    <lineage>
        <taxon>Bacteria</taxon>
        <taxon>Bacillati</taxon>
        <taxon>Actinomycetota</taxon>
        <taxon>Actinomycetes</taxon>
        <taxon>Micrococcales</taxon>
        <taxon>Dermacoccaceae</taxon>
        <taxon>Flexivirga</taxon>
    </lineage>
</organism>
<dbReference type="InterPro" id="IPR016181">
    <property type="entry name" value="Acyl_CoA_acyltransferase"/>
</dbReference>
<dbReference type="CDD" id="cd04301">
    <property type="entry name" value="NAT_SF"/>
    <property type="match status" value="1"/>
</dbReference>
<dbReference type="InterPro" id="IPR000182">
    <property type="entry name" value="GNAT_dom"/>
</dbReference>
<reference evidence="4" key="1">
    <citation type="journal article" date="2014" name="Int. J. Syst. Evol. Microbiol.">
        <title>Complete genome sequence of Corynebacterium casei LMG S-19264T (=DSM 44701T), isolated from a smear-ripened cheese.</title>
        <authorList>
            <consortium name="US DOE Joint Genome Institute (JGI-PGF)"/>
            <person name="Walter F."/>
            <person name="Albersmeier A."/>
            <person name="Kalinowski J."/>
            <person name="Ruckert C."/>
        </authorList>
    </citation>
    <scope>NUCLEOTIDE SEQUENCE</scope>
    <source>
        <strain evidence="4">CGMCC 1.15085</strain>
    </source>
</reference>
<gene>
    <name evidence="4" type="ORF">GCM10011492_26720</name>
</gene>
<dbReference type="GO" id="GO:0016747">
    <property type="term" value="F:acyltransferase activity, transferring groups other than amino-acyl groups"/>
    <property type="evidence" value="ECO:0007669"/>
    <property type="project" value="InterPro"/>
</dbReference>
<dbReference type="PANTHER" id="PTHR43072:SF23">
    <property type="entry name" value="UPF0039 PROTEIN C11D3.02C"/>
    <property type="match status" value="1"/>
</dbReference>
<proteinExistence type="predicted"/>
<dbReference type="AlphaFoldDB" id="A0A916WW68"/>
<keyword evidence="2" id="KW-0012">Acyltransferase</keyword>
<dbReference type="PROSITE" id="PS51186">
    <property type="entry name" value="GNAT"/>
    <property type="match status" value="1"/>
</dbReference>
<evidence type="ECO:0000313" key="4">
    <source>
        <dbReference type="EMBL" id="GGB34708.1"/>
    </source>
</evidence>
<evidence type="ECO:0000313" key="5">
    <source>
        <dbReference type="Proteomes" id="UP000636793"/>
    </source>
</evidence>